<comment type="similarity">
    <text evidence="1">Belongs to the FtsK/SpoIIIE/SftA family.</text>
</comment>
<evidence type="ECO:0000256" key="3">
    <source>
        <dbReference type="ARBA" id="ARBA00022741"/>
    </source>
</evidence>
<dbReference type="GO" id="GO:0051301">
    <property type="term" value="P:cell division"/>
    <property type="evidence" value="ECO:0007669"/>
    <property type="project" value="UniProtKB-KW"/>
</dbReference>
<dbReference type="GO" id="GO:0005524">
    <property type="term" value="F:ATP binding"/>
    <property type="evidence" value="ECO:0007669"/>
    <property type="project" value="UniProtKB-UniRule"/>
</dbReference>
<dbReference type="GO" id="GO:0003677">
    <property type="term" value="F:DNA binding"/>
    <property type="evidence" value="ECO:0007669"/>
    <property type="project" value="UniProtKB-KW"/>
</dbReference>
<evidence type="ECO:0000256" key="1">
    <source>
        <dbReference type="ARBA" id="ARBA00006474"/>
    </source>
</evidence>
<dbReference type="Proteomes" id="UP001143330">
    <property type="component" value="Unassembled WGS sequence"/>
</dbReference>
<keyword evidence="5 10" id="KW-0067">ATP-binding</keyword>
<dbReference type="Gene3D" id="3.30.980.40">
    <property type="match status" value="1"/>
</dbReference>
<dbReference type="Pfam" id="PF09397">
    <property type="entry name" value="FtsK_gamma"/>
    <property type="match status" value="1"/>
</dbReference>
<feature type="region of interest" description="Disordered" evidence="11">
    <location>
        <begin position="422"/>
        <end position="454"/>
    </location>
</feature>
<evidence type="ECO:0000256" key="4">
    <source>
        <dbReference type="ARBA" id="ARBA00022829"/>
    </source>
</evidence>
<evidence type="ECO:0000256" key="6">
    <source>
        <dbReference type="ARBA" id="ARBA00023125"/>
    </source>
</evidence>
<dbReference type="AlphaFoldDB" id="A0A9W6NBM0"/>
<dbReference type="PROSITE" id="PS50901">
    <property type="entry name" value="FTSK"/>
    <property type="match status" value="1"/>
</dbReference>
<dbReference type="SUPFAM" id="SSF46785">
    <property type="entry name" value="Winged helix' DNA-binding domain"/>
    <property type="match status" value="1"/>
</dbReference>
<dbReference type="Pfam" id="PF01580">
    <property type="entry name" value="FtsK_SpoIIIE"/>
    <property type="match status" value="1"/>
</dbReference>
<feature type="compositionally biased region" description="Polar residues" evidence="11">
    <location>
        <begin position="10"/>
        <end position="19"/>
    </location>
</feature>
<dbReference type="PANTHER" id="PTHR22683">
    <property type="entry name" value="SPORULATION PROTEIN RELATED"/>
    <property type="match status" value="1"/>
</dbReference>
<protein>
    <recommendedName>
        <fullName evidence="12">FtsK domain-containing protein</fullName>
    </recommendedName>
</protein>
<dbReference type="SMART" id="SM00382">
    <property type="entry name" value="AAA"/>
    <property type="match status" value="1"/>
</dbReference>
<keyword evidence="2" id="KW-0132">Cell division</keyword>
<evidence type="ECO:0000256" key="11">
    <source>
        <dbReference type="SAM" id="MobiDB-lite"/>
    </source>
</evidence>
<feature type="domain" description="FtsK" evidence="12">
    <location>
        <begin position="600"/>
        <end position="819"/>
    </location>
</feature>
<keyword evidence="7" id="KW-0131">Cell cycle</keyword>
<dbReference type="Gene3D" id="3.40.50.300">
    <property type="entry name" value="P-loop containing nucleotide triphosphate hydrolases"/>
    <property type="match status" value="1"/>
</dbReference>
<evidence type="ECO:0000313" key="13">
    <source>
        <dbReference type="EMBL" id="GLK84853.1"/>
    </source>
</evidence>
<accession>A0A9W6NBM0</accession>
<dbReference type="EMBL" id="BSFM01000014">
    <property type="protein sequence ID" value="GLK84853.1"/>
    <property type="molecule type" value="Genomic_DNA"/>
</dbReference>
<dbReference type="InterPro" id="IPR050206">
    <property type="entry name" value="FtsK/SpoIIIE/SftA"/>
</dbReference>
<keyword evidence="3 10" id="KW-0547">Nucleotide-binding</keyword>
<feature type="region of interest" description="Disordered" evidence="11">
    <location>
        <begin position="325"/>
        <end position="352"/>
    </location>
</feature>
<feature type="compositionally biased region" description="Basic and acidic residues" evidence="11">
    <location>
        <begin position="957"/>
        <end position="969"/>
    </location>
</feature>
<proteinExistence type="inferred from homology"/>
<comment type="subunit">
    <text evidence="9">Homohexamer. Forms a ring that surrounds DNA.</text>
</comment>
<feature type="region of interest" description="Disordered" evidence="11">
    <location>
        <begin position="1"/>
        <end position="86"/>
    </location>
</feature>
<feature type="compositionally biased region" description="Low complexity" evidence="11">
    <location>
        <begin position="422"/>
        <end position="433"/>
    </location>
</feature>
<dbReference type="InterPro" id="IPR003593">
    <property type="entry name" value="AAA+_ATPase"/>
</dbReference>
<keyword evidence="14" id="KW-1185">Reference proteome</keyword>
<evidence type="ECO:0000256" key="9">
    <source>
        <dbReference type="ARBA" id="ARBA00025923"/>
    </source>
</evidence>
<dbReference type="InterPro" id="IPR002543">
    <property type="entry name" value="FtsK_dom"/>
</dbReference>
<organism evidence="13 14">
    <name type="scientific">Ancylobacter defluvii</name>
    <dbReference type="NCBI Taxonomy" id="1282440"/>
    <lineage>
        <taxon>Bacteria</taxon>
        <taxon>Pseudomonadati</taxon>
        <taxon>Pseudomonadota</taxon>
        <taxon>Alphaproteobacteria</taxon>
        <taxon>Hyphomicrobiales</taxon>
        <taxon>Xanthobacteraceae</taxon>
        <taxon>Ancylobacter</taxon>
    </lineage>
</organism>
<evidence type="ECO:0000256" key="7">
    <source>
        <dbReference type="ARBA" id="ARBA00023306"/>
    </source>
</evidence>
<dbReference type="SUPFAM" id="SSF52540">
    <property type="entry name" value="P-loop containing nucleoside triphosphate hydrolases"/>
    <property type="match status" value="1"/>
</dbReference>
<evidence type="ECO:0000259" key="12">
    <source>
        <dbReference type="PROSITE" id="PS50901"/>
    </source>
</evidence>
<evidence type="ECO:0000256" key="10">
    <source>
        <dbReference type="PROSITE-ProRule" id="PRU00289"/>
    </source>
</evidence>
<dbReference type="FunFam" id="3.40.50.300:FF:000209">
    <property type="entry name" value="Cell division protein FtsK"/>
    <property type="match status" value="1"/>
</dbReference>
<evidence type="ECO:0000256" key="5">
    <source>
        <dbReference type="ARBA" id="ARBA00022840"/>
    </source>
</evidence>
<dbReference type="InterPro" id="IPR027417">
    <property type="entry name" value="P-loop_NTPase"/>
</dbReference>
<comment type="function">
    <text evidence="8">Essential cell division protein that coordinates cell division and chromosome segregation. The N-terminus is involved in assembly of the cell-division machinery. The C-terminus functions as a DNA motor that moves dsDNA in an ATP-dependent manner towards the dif recombination site, which is located within the replication terminus region. Translocation stops specifically at Xer-dif sites, where FtsK interacts with the Xer recombinase, allowing activation of chromosome unlinking by recombination. FtsK orienting polar sequences (KOPS) guide the direction of DNA translocation. FtsK can remove proteins from DNA as it translocates, but translocation stops specifically at XerCD-dif site, thereby preventing removal of XerC and XerD from dif.</text>
</comment>
<dbReference type="Pfam" id="PF17854">
    <property type="entry name" value="FtsK_alpha"/>
    <property type="match status" value="1"/>
</dbReference>
<feature type="region of interest" description="Disordered" evidence="11">
    <location>
        <begin position="950"/>
        <end position="969"/>
    </location>
</feature>
<dbReference type="InterPro" id="IPR018541">
    <property type="entry name" value="Ftsk_gamma"/>
</dbReference>
<keyword evidence="4" id="KW-0159">Chromosome partition</keyword>
<evidence type="ECO:0000313" key="14">
    <source>
        <dbReference type="Proteomes" id="UP001143330"/>
    </source>
</evidence>
<evidence type="ECO:0000256" key="8">
    <source>
        <dbReference type="ARBA" id="ARBA00024784"/>
    </source>
</evidence>
<reference evidence="13" key="2">
    <citation type="submission" date="2023-01" db="EMBL/GenBank/DDBJ databases">
        <authorList>
            <person name="Sun Q."/>
            <person name="Evtushenko L."/>
        </authorList>
    </citation>
    <scope>NUCLEOTIDE SEQUENCE</scope>
    <source>
        <strain evidence="13">VKM B-2789</strain>
    </source>
</reference>
<feature type="compositionally biased region" description="Low complexity" evidence="11">
    <location>
        <begin position="53"/>
        <end position="66"/>
    </location>
</feature>
<dbReference type="InterPro" id="IPR041027">
    <property type="entry name" value="FtsK_alpha"/>
</dbReference>
<dbReference type="PANTHER" id="PTHR22683:SF41">
    <property type="entry name" value="DNA TRANSLOCASE FTSK"/>
    <property type="match status" value="1"/>
</dbReference>
<gene>
    <name evidence="13" type="ORF">GCM10017653_29230</name>
</gene>
<comment type="caution">
    <text evidence="13">The sequence shown here is derived from an EMBL/GenBank/DDBJ whole genome shotgun (WGS) entry which is preliminary data.</text>
</comment>
<reference evidence="13" key="1">
    <citation type="journal article" date="2014" name="Int. J. Syst. Evol. Microbiol.">
        <title>Complete genome sequence of Corynebacterium casei LMG S-19264T (=DSM 44701T), isolated from a smear-ripened cheese.</title>
        <authorList>
            <consortium name="US DOE Joint Genome Institute (JGI-PGF)"/>
            <person name="Walter F."/>
            <person name="Albersmeier A."/>
            <person name="Kalinowski J."/>
            <person name="Ruckert C."/>
        </authorList>
    </citation>
    <scope>NUCLEOTIDE SEQUENCE</scope>
    <source>
        <strain evidence="13">VKM B-2789</strain>
    </source>
</reference>
<dbReference type="SMART" id="SM00843">
    <property type="entry name" value="Ftsk_gamma"/>
    <property type="match status" value="1"/>
</dbReference>
<dbReference type="InterPro" id="IPR036390">
    <property type="entry name" value="WH_DNA-bd_sf"/>
</dbReference>
<dbReference type="GO" id="GO:0007059">
    <property type="term" value="P:chromosome segregation"/>
    <property type="evidence" value="ECO:0007669"/>
    <property type="project" value="UniProtKB-KW"/>
</dbReference>
<keyword evidence="6" id="KW-0238">DNA-binding</keyword>
<dbReference type="Gene3D" id="1.10.10.10">
    <property type="entry name" value="Winged helix-like DNA-binding domain superfamily/Winged helix DNA-binding domain"/>
    <property type="match status" value="1"/>
</dbReference>
<dbReference type="CDD" id="cd01127">
    <property type="entry name" value="TrwB_TraG_TraD_VirD4"/>
    <property type="match status" value="1"/>
</dbReference>
<sequence length="969" mass="102918">MRFPDRPSDRNGSPSTGTSDDAARAPRLVSRANHKLNAPPPPQVKNPAGGPGSTLPAPSLYASAPLAEPPGRPAARSVSAGYPATGMPRVPVVARDPAVLREPAYAGNPIPAVAPGPRVVIPSWLQPFTMPPNTRFTRTPDYLLRQPPAPEPEPVLPSPVATVPTAAPVDAAASAAARPPALVVPPRKPPASPILQPATPNSEFPAAPVAAVPEPVAAALVDAEPVAAEPSLPSVPTPVVSATYTPQAGQPNSIQRIAGLIQLGWAEPPVVPAHQDMAIDAPMFPPIHDDGIVQTGQPLASPEEEMLVADETDSDIDAIEQMLADSDEDEDEADAGWDEEDVAEDEDDLDDGPFQELAADEAVAPAPAEAVIVESAPVEDLLAAVAAEPDLAAAFDAPYALGGAAVTFSWPAFAIAASAPAPAPATERPAPVATQPTPMPERRTAPAARPAPPPAALPARVGYELPPLELLTEPPEVEPDYELSEEFLERNSVKLQQVLHDFGVRGEIIDANPGPVVTLYELEPAPGIKSSRVIGLSADISRSMSAISARVAVVEGRNVIGIELPNQRRETVWLREMLSSHEFEAAKAKLGIGLGKTIGGEPVIVDLAKMPHLLVAGTTGSGKSVAINTMILSLLYRHRPDQCRLIMIDPKMLELSVYEGIPHLLTPVVTDPKKAIVALKWAVREMEERYKKMSRLGVRNIDGFNARVAEAMAKGEIITRTIQKGFDRETGEMIEEEEIMDLSALPYIVIVVDEMADLMMVAGKDIEGAIQRLAQMARAAGIHLIMATQRPSVDVITGTIKANFPTRISFQVTSKIDSRTILGEMGAEQLLGQGDMLYMAGGGRISRVHGPFVSDQEVERVVEHLKAQGRPDYLDDVTAEDDEDAAPPAGDVAVFDASAMGSETGDLYDQAVAVVMRDRKASTSYIQRRLQIGYNRAASIMERMENEGLVGPANHAGKREIISDGRSGH</sequence>
<dbReference type="InterPro" id="IPR036388">
    <property type="entry name" value="WH-like_DNA-bd_sf"/>
</dbReference>
<evidence type="ECO:0000256" key="2">
    <source>
        <dbReference type="ARBA" id="ARBA00022618"/>
    </source>
</evidence>
<dbReference type="RefSeq" id="WP_246547120.1">
    <property type="nucleotide sequence ID" value="NZ_BSFM01000014.1"/>
</dbReference>
<name>A0A9W6NBM0_9HYPH</name>
<feature type="binding site" evidence="10">
    <location>
        <begin position="617"/>
        <end position="624"/>
    </location>
    <ligand>
        <name>ATP</name>
        <dbReference type="ChEBI" id="CHEBI:30616"/>
    </ligand>
</feature>